<dbReference type="PANTHER" id="PTHR11911">
    <property type="entry name" value="INOSINE-5-MONOPHOSPHATE DEHYDROGENASE RELATED"/>
    <property type="match status" value="1"/>
</dbReference>
<dbReference type="GO" id="GO:0009086">
    <property type="term" value="P:methionine biosynthetic process"/>
    <property type="evidence" value="ECO:0007669"/>
    <property type="project" value="UniProtKB-KW"/>
</dbReference>
<dbReference type="InterPro" id="IPR013785">
    <property type="entry name" value="Aldolase_TIM"/>
</dbReference>
<proteinExistence type="inferred from homology"/>
<evidence type="ECO:0000256" key="5">
    <source>
        <dbReference type="ARBA" id="ARBA00022737"/>
    </source>
</evidence>
<comment type="cofactor">
    <cofactor evidence="1 14">
        <name>K(+)</name>
        <dbReference type="ChEBI" id="CHEBI:29103"/>
    </cofactor>
</comment>
<evidence type="ECO:0000256" key="10">
    <source>
        <dbReference type="ARBA" id="ARBA00023027"/>
    </source>
</evidence>
<evidence type="ECO:0000256" key="12">
    <source>
        <dbReference type="ARBA" id="ARBA00023167"/>
    </source>
</evidence>
<dbReference type="SUPFAM" id="SSF51412">
    <property type="entry name" value="Inosine monophosphate dehydrogenase (IMPDH)"/>
    <property type="match status" value="1"/>
</dbReference>
<dbReference type="InterPro" id="IPR000644">
    <property type="entry name" value="CBS_dom"/>
</dbReference>
<dbReference type="GO" id="GO:0006183">
    <property type="term" value="P:GTP biosynthetic process"/>
    <property type="evidence" value="ECO:0007669"/>
    <property type="project" value="TreeGrafter"/>
</dbReference>
<evidence type="ECO:0000256" key="9">
    <source>
        <dbReference type="ARBA" id="ARBA00023002"/>
    </source>
</evidence>
<accession>A0A8A3S886</accession>
<feature type="binding site" evidence="14 16">
    <location>
        <begin position="383"/>
        <end position="387"/>
    </location>
    <ligand>
        <name>IMP</name>
        <dbReference type="ChEBI" id="CHEBI:58053"/>
    </ligand>
</feature>
<dbReference type="SUPFAM" id="SSF54631">
    <property type="entry name" value="CBS-domain pair"/>
    <property type="match status" value="1"/>
</dbReference>
<dbReference type="EMBL" id="CP036172">
    <property type="protein sequence ID" value="QSZ67900.1"/>
    <property type="molecule type" value="Genomic_DNA"/>
</dbReference>
<evidence type="ECO:0000256" key="16">
    <source>
        <dbReference type="PIRSR" id="PIRSR000130-2"/>
    </source>
</evidence>
<dbReference type="GO" id="GO:0000166">
    <property type="term" value="F:nucleotide binding"/>
    <property type="evidence" value="ECO:0007669"/>
    <property type="project" value="UniProtKB-UniRule"/>
</dbReference>
<dbReference type="AlphaFoldDB" id="A0A8A3S886"/>
<dbReference type="GO" id="GO:0046872">
    <property type="term" value="F:metal ion binding"/>
    <property type="evidence" value="ECO:0007669"/>
    <property type="project" value="UniProtKB-UniRule"/>
</dbReference>
<sequence>MYTEKFEIPTALTFDDVLLKPAASYVEPYNADVHAIFSKKIPLNIPIVSSAMDTVTESEMAIALARLGGIGVIHRNMKPDHQVEEVTRVKHAEDLIEREVLSVGPDATLNEVEALMNRHGISGVPVIKEKQLVGIVSRRDIRAILHVRGEEPIASIMTREPITAREDVTTAEALETMYANKVERLPVTNGNGKLLGIITMQDILEKRSFPQANRDASGSLRVAAGVGPFDVERAIMLDEAGVDAIVVDCAHGHNMNVVEAVRNIKGSVKADVIAGNIATSEAAEALADTVDGLKVGIGPGSICTTRIVAGVGVPQVTAIASVAEVASPLGIPVIADGGVRYSGDIAKAIAAGANSVMMGSLLAGTDEAPGRLIAMQGRKYKQYRGMGSLGVMSGGESSDRYFQKKGIGRTKYVPEGVEGAIPYVGKVSEVVYQLMGGLKAAMGYTGSATIDDLRTRAQFVRITAAGMGESHPHNILITDEAPNYRQMG</sequence>
<reference evidence="23" key="1">
    <citation type="journal article" date="2001" name="Int. J. Syst. Evol. Microbiol.">
        <title>Methanofollis aquaemaris sp. nov., a methanogen isolated from an aquaculture fish pond.</title>
        <authorList>
            <person name="Lai M.C."/>
            <person name="Chen S.C."/>
        </authorList>
    </citation>
    <scope>NUCLEOTIDE SEQUENCE</scope>
    <source>
        <strain evidence="23">N2F9704</strain>
    </source>
</reference>
<dbReference type="NCBIfam" id="TIGR01302">
    <property type="entry name" value="IMP_dehydrog"/>
    <property type="match status" value="1"/>
</dbReference>
<evidence type="ECO:0000256" key="8">
    <source>
        <dbReference type="ARBA" id="ARBA00022958"/>
    </source>
</evidence>
<keyword evidence="6 14" id="KW-0332">GMP biosynthesis</keyword>
<feature type="binding site" evidence="14 16">
    <location>
        <begin position="336"/>
        <end position="338"/>
    </location>
    <ligand>
        <name>IMP</name>
        <dbReference type="ChEBI" id="CHEBI:58053"/>
    </ligand>
</feature>
<feature type="binding site" description="in other chain" evidence="14 18">
    <location>
        <position position="303"/>
    </location>
    <ligand>
        <name>K(+)</name>
        <dbReference type="ChEBI" id="CHEBI:29103"/>
        <note>ligand shared between two tetrameric partners</note>
    </ligand>
</feature>
<gene>
    <name evidence="14 23" type="primary">guaB</name>
    <name evidence="23" type="ORF">RJ40_10535</name>
</gene>
<feature type="binding site" description="in other chain" evidence="14 18">
    <location>
        <position position="300"/>
    </location>
    <ligand>
        <name>K(+)</name>
        <dbReference type="ChEBI" id="CHEBI:29103"/>
        <note>ligand shared between two tetrameric partners</note>
    </ligand>
</feature>
<evidence type="ECO:0000256" key="7">
    <source>
        <dbReference type="ARBA" id="ARBA00022755"/>
    </source>
</evidence>
<evidence type="ECO:0000256" key="21">
    <source>
        <dbReference type="RuleBase" id="RU003928"/>
    </source>
</evidence>
<reference evidence="23" key="2">
    <citation type="submission" date="2019-02" db="EMBL/GenBank/DDBJ databases">
        <authorList>
            <person name="Chen S.-C."/>
            <person name="Chien H.-H."/>
            <person name="Lai M.-C."/>
        </authorList>
    </citation>
    <scope>NUCLEOTIDE SEQUENCE</scope>
    <source>
        <strain evidence="23">N2F9704</strain>
    </source>
</reference>
<keyword evidence="24" id="KW-1185">Reference proteome</keyword>
<feature type="binding site" evidence="17">
    <location>
        <begin position="248"/>
        <end position="250"/>
    </location>
    <ligand>
        <name>NAD(+)</name>
        <dbReference type="ChEBI" id="CHEBI:57540"/>
    </ligand>
</feature>
<dbReference type="GO" id="GO:0003938">
    <property type="term" value="F:IMP dehydrogenase activity"/>
    <property type="evidence" value="ECO:0007669"/>
    <property type="project" value="UniProtKB-UniRule"/>
</dbReference>
<dbReference type="Proteomes" id="UP001042704">
    <property type="component" value="Chromosome"/>
</dbReference>
<comment type="pathway">
    <text evidence="14 21">Purine metabolism; XMP biosynthesis via de novo pathway; XMP from IMP: step 1/1.</text>
</comment>
<dbReference type="FunFam" id="3.20.20.70:FF:000003">
    <property type="entry name" value="GMP reductase"/>
    <property type="match status" value="1"/>
</dbReference>
<evidence type="ECO:0000256" key="6">
    <source>
        <dbReference type="ARBA" id="ARBA00022749"/>
    </source>
</evidence>
<feature type="binding site" evidence="14 16">
    <location>
        <begin position="359"/>
        <end position="360"/>
    </location>
    <ligand>
        <name>IMP</name>
        <dbReference type="ChEBI" id="CHEBI:58053"/>
    </ligand>
</feature>
<evidence type="ECO:0000313" key="23">
    <source>
        <dbReference type="EMBL" id="QSZ67900.1"/>
    </source>
</evidence>
<evidence type="ECO:0000256" key="19">
    <source>
        <dbReference type="PROSITE-ProRule" id="PRU00703"/>
    </source>
</evidence>
<feature type="binding site" evidence="14">
    <location>
        <position position="248"/>
    </location>
    <ligand>
        <name>NAD(+)</name>
        <dbReference type="ChEBI" id="CHEBI:57540"/>
    </ligand>
</feature>
<feature type="binding site" description="in other chain" evidence="14 18">
    <location>
        <position position="298"/>
    </location>
    <ligand>
        <name>K(+)</name>
        <dbReference type="ChEBI" id="CHEBI:29103"/>
        <note>ligand shared between two tetrameric partners</note>
    </ligand>
</feature>
<evidence type="ECO:0000256" key="2">
    <source>
        <dbReference type="ARBA" id="ARBA00005502"/>
    </source>
</evidence>
<dbReference type="InterPro" id="IPR005990">
    <property type="entry name" value="IMP_DH"/>
</dbReference>
<evidence type="ECO:0000259" key="22">
    <source>
        <dbReference type="PROSITE" id="PS51371"/>
    </source>
</evidence>
<comment type="activity regulation">
    <text evidence="14">Mycophenolic acid (MPA) is a non-competitive inhibitor that prevents formation of the closed enzyme conformation by binding to the same site as the amobile flap. In contrast, mizoribine monophosphate (MZP) is a competitive inhibitor that induces the closed conformation. MPA is a potent inhibitor of mammalian IMPDHs but a poor inhibitor of the bacterial enzymes. MZP is a more potent inhibitor of bacterial IMPDH.</text>
</comment>
<feature type="domain" description="CBS" evidence="22">
    <location>
        <begin position="157"/>
        <end position="213"/>
    </location>
</feature>
<feature type="active site" description="Proton acceptor" evidence="14 15">
    <location>
        <position position="400"/>
    </location>
</feature>
<feature type="active site" description="Thioimidate intermediate" evidence="14 15">
    <location>
        <position position="303"/>
    </location>
</feature>
<dbReference type="Pfam" id="PF00478">
    <property type="entry name" value="IMPDH"/>
    <property type="match status" value="1"/>
</dbReference>
<comment type="function">
    <text evidence="14">Catalyzes the conversion of inosine 5'-phosphate (IMP) to xanthosine 5'-phosphate (XMP), the first committed and rate-limiting step in the de novo synthesis of guanine nucleotides, and therefore plays an important role in the regulation of cell growth.</text>
</comment>
<dbReference type="PIRSF" id="PIRSF000130">
    <property type="entry name" value="IMPDH"/>
    <property type="match status" value="1"/>
</dbReference>
<feature type="binding site" evidence="14">
    <location>
        <position position="471"/>
    </location>
    <ligand>
        <name>K(+)</name>
        <dbReference type="ChEBI" id="CHEBI:29103"/>
        <note>ligand shared between two tetrameric partners</note>
    </ligand>
</feature>
<keyword evidence="8 14" id="KW-0630">Potassium</keyword>
<feature type="domain" description="CBS" evidence="22">
    <location>
        <begin position="96"/>
        <end position="153"/>
    </location>
</feature>
<dbReference type="UniPathway" id="UPA00601">
    <property type="reaction ID" value="UER00295"/>
</dbReference>
<keyword evidence="12" id="KW-0028">Amino-acid biosynthesis</keyword>
<dbReference type="CDD" id="cd04601">
    <property type="entry name" value="CBS_pair_IMPDH"/>
    <property type="match status" value="1"/>
</dbReference>
<keyword evidence="10 14" id="KW-0520">NAD</keyword>
<evidence type="ECO:0000256" key="20">
    <source>
        <dbReference type="RuleBase" id="RU003927"/>
    </source>
</evidence>
<evidence type="ECO:0000256" key="17">
    <source>
        <dbReference type="PIRSR" id="PIRSR000130-3"/>
    </source>
</evidence>
<keyword evidence="12" id="KW-0486">Methionine biosynthesis</keyword>
<dbReference type="GeneID" id="76424804"/>
<dbReference type="SMART" id="SM01240">
    <property type="entry name" value="IMPDH"/>
    <property type="match status" value="1"/>
</dbReference>
<evidence type="ECO:0000256" key="18">
    <source>
        <dbReference type="PIRSR" id="PIRSR000130-4"/>
    </source>
</evidence>
<keyword evidence="9 14" id="KW-0560">Oxidoreductase</keyword>
<dbReference type="InterPro" id="IPR001093">
    <property type="entry name" value="IMP_DH_GMPRt"/>
</dbReference>
<comment type="catalytic activity">
    <reaction evidence="13 14 21">
        <text>IMP + NAD(+) + H2O = XMP + NADH + H(+)</text>
        <dbReference type="Rhea" id="RHEA:11708"/>
        <dbReference type="ChEBI" id="CHEBI:15377"/>
        <dbReference type="ChEBI" id="CHEBI:15378"/>
        <dbReference type="ChEBI" id="CHEBI:57464"/>
        <dbReference type="ChEBI" id="CHEBI:57540"/>
        <dbReference type="ChEBI" id="CHEBI:57945"/>
        <dbReference type="ChEBI" id="CHEBI:58053"/>
        <dbReference type="EC" id="1.1.1.205"/>
    </reaction>
</comment>
<evidence type="ECO:0000256" key="15">
    <source>
        <dbReference type="PIRSR" id="PIRSR000130-1"/>
    </source>
</evidence>
<dbReference type="SMART" id="SM00116">
    <property type="entry name" value="CBS"/>
    <property type="match status" value="2"/>
</dbReference>
<evidence type="ECO:0000256" key="1">
    <source>
        <dbReference type="ARBA" id="ARBA00001958"/>
    </source>
</evidence>
<feature type="binding site" evidence="14 17">
    <location>
        <begin position="296"/>
        <end position="298"/>
    </location>
    <ligand>
        <name>NAD(+)</name>
        <dbReference type="ChEBI" id="CHEBI:57540"/>
    </ligand>
</feature>
<evidence type="ECO:0000256" key="3">
    <source>
        <dbReference type="ARBA" id="ARBA00011881"/>
    </source>
</evidence>
<dbReference type="RefSeq" id="WP_265580818.1">
    <property type="nucleotide sequence ID" value="NZ_CP036172.1"/>
</dbReference>
<feature type="binding site" evidence="14">
    <location>
        <position position="469"/>
    </location>
    <ligand>
        <name>K(+)</name>
        <dbReference type="ChEBI" id="CHEBI:29103"/>
        <note>ligand shared between two tetrameric partners</note>
    </ligand>
</feature>
<dbReference type="Pfam" id="PF00571">
    <property type="entry name" value="CBS"/>
    <property type="match status" value="2"/>
</dbReference>
<comment type="caution">
    <text evidence="14">Lacks conserved residue(s) required for the propagation of feature annotation.</text>
</comment>
<dbReference type="HAMAP" id="MF_01964">
    <property type="entry name" value="IMPDH"/>
    <property type="match status" value="1"/>
</dbReference>
<keyword evidence="4 14" id="KW-0479">Metal-binding</keyword>
<feature type="binding site" evidence="14 16">
    <location>
        <position position="415"/>
    </location>
    <ligand>
        <name>IMP</name>
        <dbReference type="ChEBI" id="CHEBI:58053"/>
    </ligand>
</feature>
<dbReference type="GO" id="GO:0006177">
    <property type="term" value="P:GMP biosynthetic process"/>
    <property type="evidence" value="ECO:0007669"/>
    <property type="project" value="UniProtKB-UniRule"/>
</dbReference>
<dbReference type="InterPro" id="IPR015875">
    <property type="entry name" value="IMP_DH/GMP_Rdtase_CS"/>
</dbReference>
<comment type="subunit">
    <text evidence="3 14">Homotetramer.</text>
</comment>
<feature type="binding site" evidence="14 16">
    <location>
        <position position="301"/>
    </location>
    <ligand>
        <name>IMP</name>
        <dbReference type="ChEBI" id="CHEBI:58053"/>
    </ligand>
</feature>
<dbReference type="PROSITE" id="PS51371">
    <property type="entry name" value="CBS"/>
    <property type="match status" value="2"/>
</dbReference>
<dbReference type="KEGG" id="maqe:RJ40_10535"/>
<feature type="binding site" evidence="14">
    <location>
        <position position="470"/>
    </location>
    <ligand>
        <name>K(+)</name>
        <dbReference type="ChEBI" id="CHEBI:29103"/>
        <note>ligand shared between two tetrameric partners</note>
    </ligand>
</feature>
<evidence type="ECO:0000256" key="14">
    <source>
        <dbReference type="HAMAP-Rule" id="MF_01964"/>
    </source>
</evidence>
<name>A0A8A3S886_9EURY</name>
<keyword evidence="11 19" id="KW-0129">CBS domain</keyword>
<dbReference type="EC" id="1.1.1.205" evidence="14 21"/>
<dbReference type="PANTHER" id="PTHR11911:SF111">
    <property type="entry name" value="INOSINE-5'-MONOPHOSPHATE DEHYDROGENASE"/>
    <property type="match status" value="1"/>
</dbReference>
<dbReference type="Gene3D" id="3.20.20.70">
    <property type="entry name" value="Aldolase class I"/>
    <property type="match status" value="1"/>
</dbReference>
<dbReference type="CDD" id="cd00381">
    <property type="entry name" value="IMPDH"/>
    <property type="match status" value="1"/>
</dbReference>
<dbReference type="PROSITE" id="PS00487">
    <property type="entry name" value="IMP_DH_GMP_RED"/>
    <property type="match status" value="1"/>
</dbReference>
<comment type="similarity">
    <text evidence="2 14 20">Belongs to the IMPDH/GMPR family.</text>
</comment>
<evidence type="ECO:0000313" key="24">
    <source>
        <dbReference type="Proteomes" id="UP001042704"/>
    </source>
</evidence>
<keyword evidence="5" id="KW-0677">Repeat</keyword>
<protein>
    <recommendedName>
        <fullName evidence="14 21">Inosine-5'-monophosphate dehydrogenase</fullName>
        <shortName evidence="14">IMP dehydrogenase</shortName>
        <shortName evidence="14">IMPD</shortName>
        <shortName evidence="14">IMPDH</shortName>
        <ecNumber evidence="14 21">1.1.1.205</ecNumber>
    </recommendedName>
</protein>
<organism evidence="23 24">
    <name type="scientific">Methanofollis aquaemaris</name>
    <dbReference type="NCBI Taxonomy" id="126734"/>
    <lineage>
        <taxon>Archaea</taxon>
        <taxon>Methanobacteriati</taxon>
        <taxon>Methanobacteriota</taxon>
        <taxon>Stenosarchaea group</taxon>
        <taxon>Methanomicrobia</taxon>
        <taxon>Methanomicrobiales</taxon>
        <taxon>Methanomicrobiaceae</taxon>
        <taxon>Methanofollis</taxon>
    </lineage>
</organism>
<dbReference type="InterPro" id="IPR046342">
    <property type="entry name" value="CBS_dom_sf"/>
</dbReference>
<evidence type="ECO:0000256" key="11">
    <source>
        <dbReference type="ARBA" id="ARBA00023122"/>
    </source>
</evidence>
<evidence type="ECO:0000256" key="4">
    <source>
        <dbReference type="ARBA" id="ARBA00022723"/>
    </source>
</evidence>
<evidence type="ECO:0000256" key="13">
    <source>
        <dbReference type="ARBA" id="ARBA00048028"/>
    </source>
</evidence>
<keyword evidence="7 14" id="KW-0658">Purine biosynthesis</keyword>